<protein>
    <submittedName>
        <fullName evidence="1">Uncharacterized protein</fullName>
    </submittedName>
</protein>
<evidence type="ECO:0000313" key="1">
    <source>
        <dbReference type="EMBL" id="HAF5507111.1"/>
    </source>
</evidence>
<name>A0A749FX58_SALER</name>
<dbReference type="AlphaFoldDB" id="A0A749FX58"/>
<proteinExistence type="predicted"/>
<comment type="caution">
    <text evidence="1">The sequence shown here is derived from an EMBL/GenBank/DDBJ whole genome shotgun (WGS) entry which is preliminary data.</text>
</comment>
<reference evidence="1" key="2">
    <citation type="submission" date="2020-02" db="EMBL/GenBank/DDBJ databases">
        <authorList>
            <consortium name="NCBI Pathogen Detection Project"/>
        </authorList>
    </citation>
    <scope>NUCLEOTIDE SEQUENCE</scope>
    <source>
        <strain evidence="1">MA.GW_S01999-08</strain>
    </source>
</reference>
<accession>A0A749FX58</accession>
<sequence>MSDDLFMKEAIHRAALLMDSLNPGKAIEWCREKDNLQLLLYMEKRTGHFIHSKASTQEISEFWKECTVSSKMTGFICCLGTGGHLLCRQGLRGDLYSIPVLHKVIRDFIAGYLRPARKKCLKMYCDN</sequence>
<reference evidence="1" key="1">
    <citation type="journal article" date="2018" name="Genome Biol.">
        <title>SKESA: strategic k-mer extension for scrupulous assemblies.</title>
        <authorList>
            <person name="Souvorov A."/>
            <person name="Agarwala R."/>
            <person name="Lipman D.J."/>
        </authorList>
    </citation>
    <scope>NUCLEOTIDE SEQUENCE</scope>
    <source>
        <strain evidence="1">MA.GW_S01999-08</strain>
    </source>
</reference>
<organism evidence="1">
    <name type="scientific">Salmonella enterica</name>
    <name type="common">Salmonella choleraesuis</name>
    <dbReference type="NCBI Taxonomy" id="28901"/>
    <lineage>
        <taxon>Bacteria</taxon>
        <taxon>Pseudomonadati</taxon>
        <taxon>Pseudomonadota</taxon>
        <taxon>Gammaproteobacteria</taxon>
        <taxon>Enterobacterales</taxon>
        <taxon>Enterobacteriaceae</taxon>
        <taxon>Salmonella</taxon>
    </lineage>
</organism>
<dbReference type="EMBL" id="DAAVNH010000020">
    <property type="protein sequence ID" value="HAF5507111.1"/>
    <property type="molecule type" value="Genomic_DNA"/>
</dbReference>
<gene>
    <name evidence="1" type="ORF">G8C29_004793</name>
</gene>